<accession>A0A402BL08</accession>
<comment type="caution">
    <text evidence="1">The sequence shown here is derived from an EMBL/GenBank/DDBJ whole genome shotgun (WGS) entry which is preliminary data.</text>
</comment>
<dbReference type="RefSeq" id="WP_126632019.1">
    <property type="nucleotide sequence ID" value="NZ_BIFT01000003.1"/>
</dbReference>
<proteinExistence type="predicted"/>
<dbReference type="Proteomes" id="UP000287171">
    <property type="component" value="Unassembled WGS sequence"/>
</dbReference>
<reference evidence="2" key="1">
    <citation type="submission" date="2018-12" db="EMBL/GenBank/DDBJ databases">
        <title>Tengunoibacter tsumagoiensis gen. nov., sp. nov., Dictyobacter kobayashii sp. nov., D. alpinus sp. nov., and D. joshuensis sp. nov. and description of Dictyobacteraceae fam. nov. within the order Ktedonobacterales isolated from Tengu-no-mugimeshi.</title>
        <authorList>
            <person name="Wang C.M."/>
            <person name="Zheng Y."/>
            <person name="Sakai Y."/>
            <person name="Toyoda A."/>
            <person name="Minakuchi Y."/>
            <person name="Abe K."/>
            <person name="Yokota A."/>
            <person name="Yabe S."/>
        </authorList>
    </citation>
    <scope>NUCLEOTIDE SEQUENCE [LARGE SCALE GENOMIC DNA]</scope>
    <source>
        <strain evidence="2">Uno16</strain>
    </source>
</reference>
<gene>
    <name evidence="1" type="ORF">KDA_74840</name>
</gene>
<evidence type="ECO:0000313" key="2">
    <source>
        <dbReference type="Proteomes" id="UP000287171"/>
    </source>
</evidence>
<protein>
    <submittedName>
        <fullName evidence="1">Uncharacterized protein</fullName>
    </submittedName>
</protein>
<organism evidence="1 2">
    <name type="scientific">Dictyobacter alpinus</name>
    <dbReference type="NCBI Taxonomy" id="2014873"/>
    <lineage>
        <taxon>Bacteria</taxon>
        <taxon>Bacillati</taxon>
        <taxon>Chloroflexota</taxon>
        <taxon>Ktedonobacteria</taxon>
        <taxon>Ktedonobacterales</taxon>
        <taxon>Dictyobacteraceae</taxon>
        <taxon>Dictyobacter</taxon>
    </lineage>
</organism>
<name>A0A402BL08_9CHLR</name>
<keyword evidence="2" id="KW-1185">Reference proteome</keyword>
<dbReference type="AlphaFoldDB" id="A0A402BL08"/>
<dbReference type="OrthoDB" id="6874909at2"/>
<sequence>MEQRSAVSIKATLQRQWDALELASYREAVAHDEDFMARHRECVARGETTWVDCHNQKITLLPDGTLRIGKDLYQVREEGEDRGYLRCTCAGCAFDMNYCQTNHQVRIYEYIYRKLIQQAKRPPTHLADGTIIRFETPFTFTDETKHDTFRKGTYRKSVKRKGTRVIQQSLVFYALDNEKAYHITNWKRYNYEIVSVPDGTLPTP</sequence>
<dbReference type="EMBL" id="BIFT01000003">
    <property type="protein sequence ID" value="GCE32000.1"/>
    <property type="molecule type" value="Genomic_DNA"/>
</dbReference>
<evidence type="ECO:0000313" key="1">
    <source>
        <dbReference type="EMBL" id="GCE32000.1"/>
    </source>
</evidence>